<gene>
    <name evidence="2" type="ORF">PHLGIDRAFT_121856</name>
</gene>
<keyword evidence="3" id="KW-1185">Reference proteome</keyword>
<feature type="compositionally biased region" description="Pro residues" evidence="1">
    <location>
        <begin position="98"/>
        <end position="110"/>
    </location>
</feature>
<feature type="compositionally biased region" description="Basic and acidic residues" evidence="1">
    <location>
        <begin position="127"/>
        <end position="138"/>
    </location>
</feature>
<dbReference type="HOGENOM" id="CLU_1061832_0_0_1"/>
<feature type="compositionally biased region" description="Basic and acidic residues" evidence="1">
    <location>
        <begin position="28"/>
        <end position="39"/>
    </location>
</feature>
<dbReference type="EMBL" id="KN840632">
    <property type="protein sequence ID" value="KIP03118.1"/>
    <property type="molecule type" value="Genomic_DNA"/>
</dbReference>
<feature type="region of interest" description="Disordered" evidence="1">
    <location>
        <begin position="1"/>
        <end position="207"/>
    </location>
</feature>
<name>A0A0C3PD20_PHLG1</name>
<proteinExistence type="predicted"/>
<evidence type="ECO:0000256" key="1">
    <source>
        <dbReference type="SAM" id="MobiDB-lite"/>
    </source>
</evidence>
<sequence>MSPAPQPMDMPSVRGRSSPINSGVVDADSSRRGKKRDAYDAFSSPDTEWSTLPAKKKSKSSSTAAEWGQTSTTKFRLPLATPMQKNGDEARPRKALFKPPPPAVPRPDAPAGPSRWKVTRISLSDALRGEDPPPDRNHMYVGMHGYPSPPRHGSSPPPPDLSIRPADQAHEAGAPAAIAPASSHSPRRAPGPATPPRSVSPPGGCAPDAVAWFPSAAGERRERHSRVRRRAAERRRAAAELWDVLGLSSCGVVYEDGWTRGAEIAFVQWGGADDAADDNCITKRGS</sequence>
<evidence type="ECO:0000313" key="3">
    <source>
        <dbReference type="Proteomes" id="UP000053257"/>
    </source>
</evidence>
<feature type="compositionally biased region" description="Pro residues" evidence="1">
    <location>
        <begin position="147"/>
        <end position="160"/>
    </location>
</feature>
<dbReference type="AlphaFoldDB" id="A0A0C3PD20"/>
<reference evidence="2 3" key="1">
    <citation type="journal article" date="2014" name="PLoS Genet.">
        <title>Analysis of the Phlebiopsis gigantea genome, transcriptome and secretome provides insight into its pioneer colonization strategies of wood.</title>
        <authorList>
            <person name="Hori C."/>
            <person name="Ishida T."/>
            <person name="Igarashi K."/>
            <person name="Samejima M."/>
            <person name="Suzuki H."/>
            <person name="Master E."/>
            <person name="Ferreira P."/>
            <person name="Ruiz-Duenas F.J."/>
            <person name="Held B."/>
            <person name="Canessa P."/>
            <person name="Larrondo L.F."/>
            <person name="Schmoll M."/>
            <person name="Druzhinina I.S."/>
            <person name="Kubicek C.P."/>
            <person name="Gaskell J.A."/>
            <person name="Kersten P."/>
            <person name="St John F."/>
            <person name="Glasner J."/>
            <person name="Sabat G."/>
            <person name="Splinter BonDurant S."/>
            <person name="Syed K."/>
            <person name="Yadav J."/>
            <person name="Mgbeahuruike A.C."/>
            <person name="Kovalchuk A."/>
            <person name="Asiegbu F.O."/>
            <person name="Lackner G."/>
            <person name="Hoffmeister D."/>
            <person name="Rencoret J."/>
            <person name="Gutierrez A."/>
            <person name="Sun H."/>
            <person name="Lindquist E."/>
            <person name="Barry K."/>
            <person name="Riley R."/>
            <person name="Grigoriev I.V."/>
            <person name="Henrissat B."/>
            <person name="Kues U."/>
            <person name="Berka R.M."/>
            <person name="Martinez A.T."/>
            <person name="Covert S.F."/>
            <person name="Blanchette R.A."/>
            <person name="Cullen D."/>
        </authorList>
    </citation>
    <scope>NUCLEOTIDE SEQUENCE [LARGE SCALE GENOMIC DNA]</scope>
    <source>
        <strain evidence="2 3">11061_1 CR5-6</strain>
    </source>
</reference>
<organism evidence="2 3">
    <name type="scientific">Phlebiopsis gigantea (strain 11061_1 CR5-6)</name>
    <name type="common">White-rot fungus</name>
    <name type="synonym">Peniophora gigantea</name>
    <dbReference type="NCBI Taxonomy" id="745531"/>
    <lineage>
        <taxon>Eukaryota</taxon>
        <taxon>Fungi</taxon>
        <taxon>Dikarya</taxon>
        <taxon>Basidiomycota</taxon>
        <taxon>Agaricomycotina</taxon>
        <taxon>Agaricomycetes</taxon>
        <taxon>Polyporales</taxon>
        <taxon>Phanerochaetaceae</taxon>
        <taxon>Phlebiopsis</taxon>
    </lineage>
</organism>
<protein>
    <submittedName>
        <fullName evidence="2">Uncharacterized protein</fullName>
    </submittedName>
</protein>
<accession>A0A0C3PD20</accession>
<dbReference type="STRING" id="745531.A0A0C3PD20"/>
<feature type="compositionally biased region" description="Low complexity" evidence="1">
    <location>
        <begin position="171"/>
        <end position="191"/>
    </location>
</feature>
<dbReference type="OrthoDB" id="3271131at2759"/>
<evidence type="ECO:0000313" key="2">
    <source>
        <dbReference type="EMBL" id="KIP03118.1"/>
    </source>
</evidence>
<dbReference type="Proteomes" id="UP000053257">
    <property type="component" value="Unassembled WGS sequence"/>
</dbReference>